<dbReference type="EnsemblPlants" id="KEH41189">
    <property type="protein sequence ID" value="KEH41189"/>
    <property type="gene ID" value="MTR_1g046400"/>
</dbReference>
<accession>A0A072VGL3</accession>
<dbReference type="Pfam" id="PF13456">
    <property type="entry name" value="RVT_3"/>
    <property type="match status" value="1"/>
</dbReference>
<dbReference type="GO" id="GO:0003676">
    <property type="term" value="F:nucleic acid binding"/>
    <property type="evidence" value="ECO:0007669"/>
    <property type="project" value="InterPro"/>
</dbReference>
<name>A0A072VGL3_MEDTR</name>
<proteinExistence type="predicted"/>
<dbReference type="PANTHER" id="PTHR47723">
    <property type="entry name" value="OS05G0353850 PROTEIN"/>
    <property type="match status" value="1"/>
</dbReference>
<dbReference type="InterPro" id="IPR002156">
    <property type="entry name" value="RNaseH_domain"/>
</dbReference>
<reference evidence="2 4" key="1">
    <citation type="journal article" date="2011" name="Nature">
        <title>The Medicago genome provides insight into the evolution of rhizobial symbioses.</title>
        <authorList>
            <person name="Young N.D."/>
            <person name="Debelle F."/>
            <person name="Oldroyd G.E."/>
            <person name="Geurts R."/>
            <person name="Cannon S.B."/>
            <person name="Udvardi M.K."/>
            <person name="Benedito V.A."/>
            <person name="Mayer K.F."/>
            <person name="Gouzy J."/>
            <person name="Schoof H."/>
            <person name="Van de Peer Y."/>
            <person name="Proost S."/>
            <person name="Cook D.R."/>
            <person name="Meyers B.C."/>
            <person name="Spannagl M."/>
            <person name="Cheung F."/>
            <person name="De Mita S."/>
            <person name="Krishnakumar V."/>
            <person name="Gundlach H."/>
            <person name="Zhou S."/>
            <person name="Mudge J."/>
            <person name="Bharti A.K."/>
            <person name="Murray J.D."/>
            <person name="Naoumkina M.A."/>
            <person name="Rosen B."/>
            <person name="Silverstein K.A."/>
            <person name="Tang H."/>
            <person name="Rombauts S."/>
            <person name="Zhao P.X."/>
            <person name="Zhou P."/>
            <person name="Barbe V."/>
            <person name="Bardou P."/>
            <person name="Bechner M."/>
            <person name="Bellec A."/>
            <person name="Berger A."/>
            <person name="Berges H."/>
            <person name="Bidwell S."/>
            <person name="Bisseling T."/>
            <person name="Choisne N."/>
            <person name="Couloux A."/>
            <person name="Denny R."/>
            <person name="Deshpande S."/>
            <person name="Dai X."/>
            <person name="Doyle J.J."/>
            <person name="Dudez A.M."/>
            <person name="Farmer A.D."/>
            <person name="Fouteau S."/>
            <person name="Franken C."/>
            <person name="Gibelin C."/>
            <person name="Gish J."/>
            <person name="Goldstein S."/>
            <person name="Gonzalez A.J."/>
            <person name="Green P.J."/>
            <person name="Hallab A."/>
            <person name="Hartog M."/>
            <person name="Hua A."/>
            <person name="Humphray S.J."/>
            <person name="Jeong D.H."/>
            <person name="Jing Y."/>
            <person name="Jocker A."/>
            <person name="Kenton S.M."/>
            <person name="Kim D.J."/>
            <person name="Klee K."/>
            <person name="Lai H."/>
            <person name="Lang C."/>
            <person name="Lin S."/>
            <person name="Macmil S.L."/>
            <person name="Magdelenat G."/>
            <person name="Matthews L."/>
            <person name="McCorrison J."/>
            <person name="Monaghan E.L."/>
            <person name="Mun J.H."/>
            <person name="Najar F.Z."/>
            <person name="Nicholson C."/>
            <person name="Noirot C."/>
            <person name="O'Bleness M."/>
            <person name="Paule C.R."/>
            <person name="Poulain J."/>
            <person name="Prion F."/>
            <person name="Qin B."/>
            <person name="Qu C."/>
            <person name="Retzel E.F."/>
            <person name="Riddle C."/>
            <person name="Sallet E."/>
            <person name="Samain S."/>
            <person name="Samson N."/>
            <person name="Sanders I."/>
            <person name="Saurat O."/>
            <person name="Scarpelli C."/>
            <person name="Schiex T."/>
            <person name="Segurens B."/>
            <person name="Severin A.J."/>
            <person name="Sherrier D.J."/>
            <person name="Shi R."/>
            <person name="Sims S."/>
            <person name="Singer S.R."/>
            <person name="Sinharoy S."/>
            <person name="Sterck L."/>
            <person name="Viollet A."/>
            <person name="Wang B.B."/>
            <person name="Wang K."/>
            <person name="Wang M."/>
            <person name="Wang X."/>
            <person name="Warfsmann J."/>
            <person name="Weissenbach J."/>
            <person name="White D.D."/>
            <person name="White J.D."/>
            <person name="Wiley G.B."/>
            <person name="Wincker P."/>
            <person name="Xing Y."/>
            <person name="Yang L."/>
            <person name="Yao Z."/>
            <person name="Ying F."/>
            <person name="Zhai J."/>
            <person name="Zhou L."/>
            <person name="Zuber A."/>
            <person name="Denarie J."/>
            <person name="Dixon R.A."/>
            <person name="May G.D."/>
            <person name="Schwartz D.C."/>
            <person name="Rogers J."/>
            <person name="Quetier F."/>
            <person name="Town C.D."/>
            <person name="Roe B.A."/>
        </authorList>
    </citation>
    <scope>NUCLEOTIDE SEQUENCE [LARGE SCALE GENOMIC DNA]</scope>
    <source>
        <strain evidence="2">A17</strain>
        <strain evidence="3 4">cv. Jemalong A17</strain>
    </source>
</reference>
<dbReference type="HOGENOM" id="CLU_1995985_0_0_1"/>
<dbReference type="SUPFAM" id="SSF53098">
    <property type="entry name" value="Ribonuclease H-like"/>
    <property type="match status" value="1"/>
</dbReference>
<evidence type="ECO:0000259" key="1">
    <source>
        <dbReference type="Pfam" id="PF13456"/>
    </source>
</evidence>
<dbReference type="GO" id="GO:0004523">
    <property type="term" value="F:RNA-DNA hybrid ribonuclease activity"/>
    <property type="evidence" value="ECO:0007669"/>
    <property type="project" value="InterPro"/>
</dbReference>
<evidence type="ECO:0000313" key="3">
    <source>
        <dbReference type="EnsemblPlants" id="KEH41189"/>
    </source>
</evidence>
<organism evidence="2 4">
    <name type="scientific">Medicago truncatula</name>
    <name type="common">Barrel medic</name>
    <name type="synonym">Medicago tribuloides</name>
    <dbReference type="NCBI Taxonomy" id="3880"/>
    <lineage>
        <taxon>Eukaryota</taxon>
        <taxon>Viridiplantae</taxon>
        <taxon>Streptophyta</taxon>
        <taxon>Embryophyta</taxon>
        <taxon>Tracheophyta</taxon>
        <taxon>Spermatophyta</taxon>
        <taxon>Magnoliopsida</taxon>
        <taxon>eudicotyledons</taxon>
        <taxon>Gunneridae</taxon>
        <taxon>Pentapetalae</taxon>
        <taxon>rosids</taxon>
        <taxon>fabids</taxon>
        <taxon>Fabales</taxon>
        <taxon>Fabaceae</taxon>
        <taxon>Papilionoideae</taxon>
        <taxon>50 kb inversion clade</taxon>
        <taxon>NPAAA clade</taxon>
        <taxon>Hologalegina</taxon>
        <taxon>IRL clade</taxon>
        <taxon>Trifolieae</taxon>
        <taxon>Medicago</taxon>
    </lineage>
</organism>
<dbReference type="InterPro" id="IPR036397">
    <property type="entry name" value="RNaseH_sf"/>
</dbReference>
<evidence type="ECO:0000313" key="4">
    <source>
        <dbReference type="Proteomes" id="UP000002051"/>
    </source>
</evidence>
<feature type="domain" description="RNase H type-1" evidence="1">
    <location>
        <begin position="58"/>
        <end position="121"/>
    </location>
</feature>
<dbReference type="InterPro" id="IPR053151">
    <property type="entry name" value="RNase_H-like"/>
</dbReference>
<dbReference type="PANTHER" id="PTHR47723:SF19">
    <property type="entry name" value="POLYNUCLEOTIDYL TRANSFERASE, RIBONUCLEASE H-LIKE SUPERFAMILY PROTEIN"/>
    <property type="match status" value="1"/>
</dbReference>
<reference evidence="3" key="3">
    <citation type="submission" date="2015-04" db="UniProtKB">
        <authorList>
            <consortium name="EnsemblPlants"/>
        </authorList>
    </citation>
    <scope>IDENTIFICATION</scope>
    <source>
        <strain evidence="3">cv. Jemalong A17</strain>
    </source>
</reference>
<gene>
    <name evidence="2" type="ordered locus">MTR_1g046400</name>
</gene>
<dbReference type="EMBL" id="CM001217">
    <property type="protein sequence ID" value="KEH41189.1"/>
    <property type="molecule type" value="Genomic_DNA"/>
</dbReference>
<dbReference type="Proteomes" id="UP000002051">
    <property type="component" value="Unassembled WGS sequence"/>
</dbReference>
<reference evidence="2 4" key="2">
    <citation type="journal article" date="2014" name="BMC Genomics">
        <title>An improved genome release (version Mt4.0) for the model legume Medicago truncatula.</title>
        <authorList>
            <person name="Tang H."/>
            <person name="Krishnakumar V."/>
            <person name="Bidwell S."/>
            <person name="Rosen B."/>
            <person name="Chan A."/>
            <person name="Zhou S."/>
            <person name="Gentzbittel L."/>
            <person name="Childs K.L."/>
            <person name="Yandell M."/>
            <person name="Gundlach H."/>
            <person name="Mayer K.F."/>
            <person name="Schwartz D.C."/>
            <person name="Town C.D."/>
        </authorList>
    </citation>
    <scope>GENOME REANNOTATION</scope>
    <source>
        <strain evidence="2">A17</strain>
        <strain evidence="3 4">cv. Jemalong A17</strain>
    </source>
</reference>
<evidence type="ECO:0000313" key="2">
    <source>
        <dbReference type="EMBL" id="KEH41189.1"/>
    </source>
</evidence>
<dbReference type="InterPro" id="IPR012337">
    <property type="entry name" value="RNaseH-like_sf"/>
</dbReference>
<dbReference type="Gene3D" id="3.30.420.10">
    <property type="entry name" value="Ribonuclease H-like superfamily/Ribonuclease H"/>
    <property type="match status" value="1"/>
</dbReference>
<protein>
    <recommendedName>
        <fullName evidence="1">RNase H type-1 domain-containing protein</fullName>
    </recommendedName>
</protein>
<dbReference type="CDD" id="cd06222">
    <property type="entry name" value="RNase_H_like"/>
    <property type="match status" value="1"/>
</dbReference>
<dbReference type="InterPro" id="IPR044730">
    <property type="entry name" value="RNase_H-like_dom_plant"/>
</dbReference>
<keyword evidence="4" id="KW-1185">Reference proteome</keyword>
<sequence length="125" mass="13912">MTKLSLTIITPSSLLLDKFTLYNSTKKFFGGPSLTLSPRLVSWHPRPDNVIKDNVGGNSGNPNRSGFGGLLRNFLDGWIIGFARSFGHTNNINMEPHAIYYVLLITWDLGFSDIICESDSNINFC</sequence>
<dbReference type="AlphaFoldDB" id="A0A072VGL3"/>